<dbReference type="Pfam" id="PF24809">
    <property type="entry name" value="DUF7708"/>
    <property type="match status" value="1"/>
</dbReference>
<evidence type="ECO:0000313" key="2">
    <source>
        <dbReference type="EMBL" id="KKY27176.1"/>
    </source>
</evidence>
<name>A0A0G2EYM8_9PEZI</name>
<proteinExistence type="predicted"/>
<accession>A0A0G2EYM8</accession>
<reference evidence="2 3" key="2">
    <citation type="submission" date="2015-05" db="EMBL/GenBank/DDBJ databases">
        <title>Distinctive expansion of gene families associated with plant cell wall degradation and secondary metabolism in the genomes of grapevine trunk pathogens.</title>
        <authorList>
            <person name="Lawrence D.P."/>
            <person name="Travadon R."/>
            <person name="Rolshausen P.E."/>
            <person name="Baumgartner K."/>
        </authorList>
    </citation>
    <scope>NUCLEOTIDE SEQUENCE [LARGE SCALE GENOMIC DNA]</scope>
    <source>
        <strain evidence="2">DS831</strain>
    </source>
</reference>
<comment type="caution">
    <text evidence="2">The sequence shown here is derived from an EMBL/GenBank/DDBJ whole genome shotgun (WGS) entry which is preliminary data.</text>
</comment>
<dbReference type="InterPro" id="IPR056125">
    <property type="entry name" value="DUF7708"/>
</dbReference>
<dbReference type="Proteomes" id="UP000034182">
    <property type="component" value="Unassembled WGS sequence"/>
</dbReference>
<evidence type="ECO:0000259" key="1">
    <source>
        <dbReference type="Pfam" id="PF24809"/>
    </source>
</evidence>
<protein>
    <submittedName>
        <fullName evidence="2">Putative c2h2 domain containing protein</fullName>
    </submittedName>
</protein>
<sequence length="172" mass="20023">MATAPLPLTPRFQQRLQEFKRDLSPDQEEHFKFTTLDDLKRLVHSIQEEQTKSRRLTNLRRLAPFLEAMEQFDKVVQVFLNAADLLACIWGPMKFLLLATQTYHDAFNALLDAYVDIGESIPLLAQYEQVFQDKSQMHVVLEFVYTDVLEFHSSAIKYFKSPGERGTLPETR</sequence>
<reference evidence="2 3" key="1">
    <citation type="submission" date="2015-03" db="EMBL/GenBank/DDBJ databases">
        <authorList>
            <person name="Morales-Cruz A."/>
            <person name="Amrine K.C."/>
            <person name="Cantu D."/>
        </authorList>
    </citation>
    <scope>NUCLEOTIDE SEQUENCE [LARGE SCALE GENOMIC DNA]</scope>
    <source>
        <strain evidence="2">DS831</strain>
    </source>
</reference>
<evidence type="ECO:0000313" key="3">
    <source>
        <dbReference type="Proteomes" id="UP000034182"/>
    </source>
</evidence>
<gene>
    <name evidence="2" type="ORF">UCDDS831_g00923</name>
</gene>
<organism evidence="2 3">
    <name type="scientific">Diplodia seriata</name>
    <dbReference type="NCBI Taxonomy" id="420778"/>
    <lineage>
        <taxon>Eukaryota</taxon>
        <taxon>Fungi</taxon>
        <taxon>Dikarya</taxon>
        <taxon>Ascomycota</taxon>
        <taxon>Pezizomycotina</taxon>
        <taxon>Dothideomycetes</taxon>
        <taxon>Dothideomycetes incertae sedis</taxon>
        <taxon>Botryosphaeriales</taxon>
        <taxon>Botryosphaeriaceae</taxon>
        <taxon>Diplodia</taxon>
    </lineage>
</organism>
<dbReference type="EMBL" id="LAQI01000024">
    <property type="protein sequence ID" value="KKY27176.1"/>
    <property type="molecule type" value="Genomic_DNA"/>
</dbReference>
<dbReference type="AlphaFoldDB" id="A0A0G2EYM8"/>
<feature type="domain" description="DUF7708" evidence="1">
    <location>
        <begin position="62"/>
        <end position="161"/>
    </location>
</feature>